<keyword evidence="5" id="KW-0812">Transmembrane</keyword>
<dbReference type="PROSITE" id="PS51125">
    <property type="entry name" value="NHL"/>
    <property type="match status" value="1"/>
</dbReference>
<evidence type="ECO:0000256" key="5">
    <source>
        <dbReference type="SAM" id="Phobius"/>
    </source>
</evidence>
<evidence type="ECO:0000313" key="7">
    <source>
        <dbReference type="EMBL" id="CAF3862921.1"/>
    </source>
</evidence>
<gene>
    <name evidence="6" type="ORF">IZO911_LOCUS2154</name>
    <name evidence="7" type="ORF">KXQ929_LOCUS20758</name>
</gene>
<dbReference type="AlphaFoldDB" id="A0A819FA94"/>
<keyword evidence="5" id="KW-0472">Membrane</keyword>
<evidence type="ECO:0000256" key="3">
    <source>
        <dbReference type="ARBA" id="ARBA00023180"/>
    </source>
</evidence>
<evidence type="ECO:0008006" key="9">
    <source>
        <dbReference type="Google" id="ProtNLM"/>
    </source>
</evidence>
<keyword evidence="3" id="KW-0325">Glycoprotein</keyword>
<dbReference type="Proteomes" id="UP000663868">
    <property type="component" value="Unassembled WGS sequence"/>
</dbReference>
<evidence type="ECO:0000256" key="4">
    <source>
        <dbReference type="PROSITE-ProRule" id="PRU00504"/>
    </source>
</evidence>
<dbReference type="CDD" id="cd05819">
    <property type="entry name" value="NHL"/>
    <property type="match status" value="1"/>
</dbReference>
<proteinExistence type="predicted"/>
<evidence type="ECO:0000256" key="1">
    <source>
        <dbReference type="ARBA" id="ARBA00022729"/>
    </source>
</evidence>
<keyword evidence="2" id="KW-0677">Repeat</keyword>
<dbReference type="InterPro" id="IPR001258">
    <property type="entry name" value="NHL_repeat"/>
</dbReference>
<keyword evidence="1" id="KW-0732">Signal</keyword>
<dbReference type="EMBL" id="CAJOBB010001477">
    <property type="protein sequence ID" value="CAF3862921.1"/>
    <property type="molecule type" value="Genomic_DNA"/>
</dbReference>
<keyword evidence="5" id="KW-1133">Transmembrane helix</keyword>
<evidence type="ECO:0000313" key="6">
    <source>
        <dbReference type="EMBL" id="CAF0723376.1"/>
    </source>
</evidence>
<reference evidence="7" key="1">
    <citation type="submission" date="2021-02" db="EMBL/GenBank/DDBJ databases">
        <authorList>
            <person name="Nowell W R."/>
        </authorList>
    </citation>
    <scope>NUCLEOTIDE SEQUENCE</scope>
</reference>
<dbReference type="Proteomes" id="UP000663860">
    <property type="component" value="Unassembled WGS sequence"/>
</dbReference>
<accession>A0A819FA94</accession>
<dbReference type="GO" id="GO:0005576">
    <property type="term" value="C:extracellular region"/>
    <property type="evidence" value="ECO:0007669"/>
    <property type="project" value="TreeGrafter"/>
</dbReference>
<comment type="caution">
    <text evidence="7">The sequence shown here is derived from an EMBL/GenBank/DDBJ whole genome shotgun (WGS) entry which is preliminary data.</text>
</comment>
<dbReference type="Gene3D" id="2.120.10.30">
    <property type="entry name" value="TolB, C-terminal domain"/>
    <property type="match status" value="2"/>
</dbReference>
<dbReference type="SUPFAM" id="SSF101898">
    <property type="entry name" value="NHL repeat"/>
    <property type="match status" value="1"/>
</dbReference>
<evidence type="ECO:0000256" key="2">
    <source>
        <dbReference type="ARBA" id="ARBA00022737"/>
    </source>
</evidence>
<name>A0A819FA94_9BILA</name>
<evidence type="ECO:0000313" key="8">
    <source>
        <dbReference type="Proteomes" id="UP000663868"/>
    </source>
</evidence>
<protein>
    <recommendedName>
        <fullName evidence="9">NHL repeat containing protein</fullName>
    </recommendedName>
</protein>
<feature type="transmembrane region" description="Helical" evidence="5">
    <location>
        <begin position="32"/>
        <end position="55"/>
    </location>
</feature>
<dbReference type="InterPro" id="IPR011042">
    <property type="entry name" value="6-blade_b-propeller_TolB-like"/>
</dbReference>
<organism evidence="7 8">
    <name type="scientific">Adineta steineri</name>
    <dbReference type="NCBI Taxonomy" id="433720"/>
    <lineage>
        <taxon>Eukaryota</taxon>
        <taxon>Metazoa</taxon>
        <taxon>Spiralia</taxon>
        <taxon>Gnathifera</taxon>
        <taxon>Rotifera</taxon>
        <taxon>Eurotatoria</taxon>
        <taxon>Bdelloidea</taxon>
        <taxon>Adinetida</taxon>
        <taxon>Adinetidae</taxon>
        <taxon>Adineta</taxon>
    </lineage>
</organism>
<dbReference type="PANTHER" id="PTHR10680">
    <property type="entry name" value="PEPTIDYL-GLYCINE ALPHA-AMIDATING MONOOXYGENASE"/>
    <property type="match status" value="1"/>
</dbReference>
<dbReference type="Pfam" id="PF01436">
    <property type="entry name" value="NHL"/>
    <property type="match status" value="2"/>
</dbReference>
<feature type="repeat" description="NHL" evidence="4">
    <location>
        <begin position="357"/>
        <end position="393"/>
    </location>
</feature>
<sequence>MNNRVGPDESVEVNSNTTRLQRLFEHFRRRKLLWIVFLITLSIVIIAISTTIILVTETKREIISTVTEKSTMETILTSELLTIEEQLNSSVIINHNTKWKQNAITVAGRPTYGNQSNELYGPLGIRVDDDNHCIYIADTVNHRIIRWEFGADTGEIVQRKNPPGNPENILNKPTDVILDKEKKYLIICNCANRQVMRWSLYSGNQVDPVMIRVIPCWGLAMDNNGDLYVSEWDKHQVRRFYEGDRQGTVVAGGNGQGNQFNQLNQPHYIFVDKDHSVYIADYINNRVMKWKKNAIQGTLIAPRQVSDKNPNSLVQPIGVIVDHMGNIYVSNARTHEITRWSPGKIEAITIVGEKGSGSGPTQLISPQSLSFDRQGNLYVVDRNNHRIQKFAIDLD</sequence>
<dbReference type="EMBL" id="CAJNOE010000010">
    <property type="protein sequence ID" value="CAF0723376.1"/>
    <property type="molecule type" value="Genomic_DNA"/>
</dbReference>
<dbReference type="PANTHER" id="PTHR10680:SF14">
    <property type="entry name" value="PEPTIDYL-GLYCINE ALPHA-AMIDATING MONOOXYGENASE"/>
    <property type="match status" value="1"/>
</dbReference>